<protein>
    <submittedName>
        <fullName evidence="1">Uncharacterized protein</fullName>
    </submittedName>
</protein>
<name>A0A176WLZ1_MARPO</name>
<organism evidence="1 2">
    <name type="scientific">Marchantia polymorpha subsp. ruderalis</name>
    <dbReference type="NCBI Taxonomy" id="1480154"/>
    <lineage>
        <taxon>Eukaryota</taxon>
        <taxon>Viridiplantae</taxon>
        <taxon>Streptophyta</taxon>
        <taxon>Embryophyta</taxon>
        <taxon>Marchantiophyta</taxon>
        <taxon>Marchantiopsida</taxon>
        <taxon>Marchantiidae</taxon>
        <taxon>Marchantiales</taxon>
        <taxon>Marchantiaceae</taxon>
        <taxon>Marchantia</taxon>
    </lineage>
</organism>
<evidence type="ECO:0000313" key="2">
    <source>
        <dbReference type="Proteomes" id="UP000077202"/>
    </source>
</evidence>
<proteinExistence type="predicted"/>
<evidence type="ECO:0000313" key="1">
    <source>
        <dbReference type="EMBL" id="OAE33661.1"/>
    </source>
</evidence>
<dbReference type="EMBL" id="LVLJ01000592">
    <property type="protein sequence ID" value="OAE33661.1"/>
    <property type="molecule type" value="Genomic_DNA"/>
</dbReference>
<keyword evidence="2" id="KW-1185">Reference proteome</keyword>
<sequence>MVNHSWQFSASLQFLSLQTNSWPVLNRFFPVDPGNISFEEFSKTIDDMKGTTTTTTTPAVEGIMFWCGAPDRAVSPPPIITKVAKTLVGKPPPKKKVLNSQLKEMKFKHRRDPLGPTDAYQRPLTQNMEYGWDTMVYPGESAVPVHERKRHFPKGQTDVTAGGEGLTLETYYGVEYIRI</sequence>
<dbReference type="AlphaFoldDB" id="A0A176WLZ1"/>
<reference evidence="1" key="1">
    <citation type="submission" date="2016-03" db="EMBL/GenBank/DDBJ databases">
        <title>Mechanisms controlling the formation of the plant cell surface in tip-growing cells are functionally conserved among land plants.</title>
        <authorList>
            <person name="Honkanen S."/>
            <person name="Jones V.A."/>
            <person name="Morieri G."/>
            <person name="Champion C."/>
            <person name="Hetherington A.J."/>
            <person name="Kelly S."/>
            <person name="Saint-Marcoux D."/>
            <person name="Proust H."/>
            <person name="Prescott H."/>
            <person name="Dolan L."/>
        </authorList>
    </citation>
    <scope>NUCLEOTIDE SEQUENCE [LARGE SCALE GENOMIC DNA]</scope>
    <source>
        <tissue evidence="1">Whole gametophyte</tissue>
    </source>
</reference>
<gene>
    <name evidence="1" type="ORF">AXG93_4689s1480</name>
</gene>
<comment type="caution">
    <text evidence="1">The sequence shown here is derived from an EMBL/GenBank/DDBJ whole genome shotgun (WGS) entry which is preliminary data.</text>
</comment>
<dbReference type="Proteomes" id="UP000077202">
    <property type="component" value="Unassembled WGS sequence"/>
</dbReference>
<accession>A0A176WLZ1</accession>